<dbReference type="InterPro" id="IPR001678">
    <property type="entry name" value="MeTrfase_RsmB-F_NOP2_dom"/>
</dbReference>
<evidence type="ECO:0000256" key="3">
    <source>
        <dbReference type="ARBA" id="ARBA00022691"/>
    </source>
</evidence>
<feature type="binding site" evidence="5">
    <location>
        <begin position="245"/>
        <end position="251"/>
    </location>
    <ligand>
        <name>S-adenosyl-L-methionine</name>
        <dbReference type="ChEBI" id="CHEBI:59789"/>
    </ligand>
</feature>
<dbReference type="PANTHER" id="PTHR22807">
    <property type="entry name" value="NOP2 YEAST -RELATED NOL1/NOP2/FMU SUN DOMAIN-CONTAINING"/>
    <property type="match status" value="1"/>
</dbReference>
<sequence>MEARRIAVDIVAGALKRAQTLDAALDSEHGHPDLARLDARDRAFVKVLAAETLRRHGQIDLAIKRFLEKPLPKSAAMVNTILSVGACQILFLDVPPHAAVDTAVSLAAADRAGRHFRGVVNAVLRRIDGARDDLRAMPDPGRLNTPGWLADRWTAAYGAEVAGAIMAAHLEEPPLDLTVRSEPEVWAQRLGGTALPTGTVRLTGAGDVTRLAGFEDGAWWVQDVAAALPAKLLGNVQGLRVVDLCAAPGGKTAQLAAAGATVTAVDRSAARMKRLEANLARLGLAARTVVADAAEWQPDEPFDAVLLDAPCAATGTLRRHPDIAWIRRASEIGRLADLQRRLLRRAVDIVKPGGTIVYATCSLEPEECEAGVDALIDAGAPVERVPVGAGEIFGLDQCLSPAGDLRTLPAHTPVPGRDPSDRDPRGGMDGFYAARLVRT</sequence>
<dbReference type="AlphaFoldDB" id="A0AAW9S556"/>
<dbReference type="PRINTS" id="PR02008">
    <property type="entry name" value="RCMTFAMILY"/>
</dbReference>
<dbReference type="FunFam" id="3.40.50.150:FF:000257">
    <property type="entry name" value="16S rRNA methyltransferase"/>
    <property type="match status" value="1"/>
</dbReference>
<evidence type="ECO:0000313" key="8">
    <source>
        <dbReference type="EMBL" id="MEJ8574871.1"/>
    </source>
</evidence>
<dbReference type="Gene3D" id="1.10.940.10">
    <property type="entry name" value="NusB-like"/>
    <property type="match status" value="1"/>
</dbReference>
<dbReference type="GO" id="GO:0003723">
    <property type="term" value="F:RNA binding"/>
    <property type="evidence" value="ECO:0007669"/>
    <property type="project" value="UniProtKB-UniRule"/>
</dbReference>
<organism evidence="8 9">
    <name type="scientific">Microbaculum marinum</name>
    <dbReference type="NCBI Taxonomy" id="1764581"/>
    <lineage>
        <taxon>Bacteria</taxon>
        <taxon>Pseudomonadati</taxon>
        <taxon>Pseudomonadota</taxon>
        <taxon>Alphaproteobacteria</taxon>
        <taxon>Hyphomicrobiales</taxon>
        <taxon>Tepidamorphaceae</taxon>
        <taxon>Microbaculum</taxon>
    </lineage>
</organism>
<feature type="region of interest" description="Disordered" evidence="6">
    <location>
        <begin position="406"/>
        <end position="429"/>
    </location>
</feature>
<dbReference type="InterPro" id="IPR006027">
    <property type="entry name" value="NusB_RsmB_TIM44"/>
</dbReference>
<protein>
    <submittedName>
        <fullName evidence="8">Transcription antitermination factor NusB</fullName>
    </submittedName>
</protein>
<dbReference type="SUPFAM" id="SSF48013">
    <property type="entry name" value="NusB-like"/>
    <property type="match status" value="1"/>
</dbReference>
<dbReference type="PANTHER" id="PTHR22807:SF61">
    <property type="entry name" value="NOL1_NOP2_SUN FAMILY PROTEIN _ ANTITERMINATION NUSB DOMAIN-CONTAINING PROTEIN"/>
    <property type="match status" value="1"/>
</dbReference>
<dbReference type="SUPFAM" id="SSF53335">
    <property type="entry name" value="S-adenosyl-L-methionine-dependent methyltransferases"/>
    <property type="match status" value="1"/>
</dbReference>
<reference evidence="8 9" key="1">
    <citation type="submission" date="2024-02" db="EMBL/GenBank/DDBJ databases">
        <title>Genome analysis and characterization of Microbaculum marinisediminis sp. nov., isolated from marine sediment.</title>
        <authorList>
            <person name="Du Z.-J."/>
            <person name="Ye Y.-Q."/>
            <person name="Zhang Z.-R."/>
            <person name="Yuan S.-M."/>
            <person name="Zhang X.-Y."/>
        </authorList>
    </citation>
    <scope>NUCLEOTIDE SEQUENCE [LARGE SCALE GENOMIC DNA]</scope>
    <source>
        <strain evidence="8 9">SDUM1044001</strain>
    </source>
</reference>
<comment type="similarity">
    <text evidence="5">Belongs to the class I-like SAM-binding methyltransferase superfamily. RsmB/NOP family.</text>
</comment>
<evidence type="ECO:0000256" key="4">
    <source>
        <dbReference type="ARBA" id="ARBA00022884"/>
    </source>
</evidence>
<dbReference type="InterPro" id="IPR023267">
    <property type="entry name" value="RCMT"/>
</dbReference>
<evidence type="ECO:0000259" key="7">
    <source>
        <dbReference type="PROSITE" id="PS51686"/>
    </source>
</evidence>
<keyword evidence="2 5" id="KW-0808">Transferase</keyword>
<evidence type="ECO:0000256" key="2">
    <source>
        <dbReference type="ARBA" id="ARBA00022679"/>
    </source>
</evidence>
<feature type="active site" description="Nucleophile" evidence="5">
    <location>
        <position position="361"/>
    </location>
</feature>
<dbReference type="GO" id="GO:0001510">
    <property type="term" value="P:RNA methylation"/>
    <property type="evidence" value="ECO:0007669"/>
    <property type="project" value="InterPro"/>
</dbReference>
<feature type="binding site" evidence="5">
    <location>
        <position position="266"/>
    </location>
    <ligand>
        <name>S-adenosyl-L-methionine</name>
        <dbReference type="ChEBI" id="CHEBI:59789"/>
    </ligand>
</feature>
<evidence type="ECO:0000256" key="5">
    <source>
        <dbReference type="PROSITE-ProRule" id="PRU01023"/>
    </source>
</evidence>
<keyword evidence="9" id="KW-1185">Reference proteome</keyword>
<dbReference type="Proteomes" id="UP001378188">
    <property type="component" value="Unassembled WGS sequence"/>
</dbReference>
<keyword evidence="1 5" id="KW-0489">Methyltransferase</keyword>
<dbReference type="GO" id="GO:0006355">
    <property type="term" value="P:regulation of DNA-templated transcription"/>
    <property type="evidence" value="ECO:0007669"/>
    <property type="project" value="InterPro"/>
</dbReference>
<feature type="binding site" evidence="5">
    <location>
        <position position="308"/>
    </location>
    <ligand>
        <name>S-adenosyl-L-methionine</name>
        <dbReference type="ChEBI" id="CHEBI:59789"/>
    </ligand>
</feature>
<comment type="caution">
    <text evidence="8">The sequence shown here is derived from an EMBL/GenBank/DDBJ whole genome shotgun (WGS) entry which is preliminary data.</text>
</comment>
<dbReference type="Pfam" id="PF01189">
    <property type="entry name" value="Methyltr_RsmB-F"/>
    <property type="match status" value="1"/>
</dbReference>
<gene>
    <name evidence="8" type="ORF">V3328_25580</name>
</gene>
<dbReference type="Pfam" id="PF01029">
    <property type="entry name" value="NusB"/>
    <property type="match status" value="1"/>
</dbReference>
<dbReference type="InterPro" id="IPR029063">
    <property type="entry name" value="SAM-dependent_MTases_sf"/>
</dbReference>
<dbReference type="CDD" id="cd02440">
    <property type="entry name" value="AdoMet_MTases"/>
    <property type="match status" value="1"/>
</dbReference>
<feature type="domain" description="SAM-dependent MTase RsmB/NOP-type" evidence="7">
    <location>
        <begin position="137"/>
        <end position="439"/>
    </location>
</feature>
<dbReference type="InterPro" id="IPR035926">
    <property type="entry name" value="NusB-like_sf"/>
</dbReference>
<dbReference type="Gene3D" id="3.40.50.150">
    <property type="entry name" value="Vaccinia Virus protein VP39"/>
    <property type="match status" value="1"/>
</dbReference>
<name>A0AAW9S556_9HYPH</name>
<evidence type="ECO:0000313" key="9">
    <source>
        <dbReference type="Proteomes" id="UP001378188"/>
    </source>
</evidence>
<dbReference type="GO" id="GO:0008173">
    <property type="term" value="F:RNA methyltransferase activity"/>
    <property type="evidence" value="ECO:0007669"/>
    <property type="project" value="InterPro"/>
</dbReference>
<keyword evidence="3 5" id="KW-0949">S-adenosyl-L-methionine</keyword>
<keyword evidence="4 5" id="KW-0694">RNA-binding</keyword>
<dbReference type="InterPro" id="IPR049560">
    <property type="entry name" value="MeTrfase_RsmB-F_NOP2_cat"/>
</dbReference>
<accession>A0AAW9S556</accession>
<dbReference type="PROSITE" id="PS51686">
    <property type="entry name" value="SAM_MT_RSMB_NOP"/>
    <property type="match status" value="1"/>
</dbReference>
<dbReference type="RefSeq" id="WP_340332590.1">
    <property type="nucleotide sequence ID" value="NZ_JAZHOF010000014.1"/>
</dbReference>
<proteinExistence type="inferred from homology"/>
<feature type="binding site" evidence="5">
    <location>
        <position position="292"/>
    </location>
    <ligand>
        <name>S-adenosyl-L-methionine</name>
        <dbReference type="ChEBI" id="CHEBI:59789"/>
    </ligand>
</feature>
<evidence type="ECO:0000256" key="6">
    <source>
        <dbReference type="SAM" id="MobiDB-lite"/>
    </source>
</evidence>
<evidence type="ECO:0000256" key="1">
    <source>
        <dbReference type="ARBA" id="ARBA00022603"/>
    </source>
</evidence>
<dbReference type="EMBL" id="JAZHOF010000014">
    <property type="protein sequence ID" value="MEJ8574871.1"/>
    <property type="molecule type" value="Genomic_DNA"/>
</dbReference>